<keyword evidence="3" id="KW-1185">Reference proteome</keyword>
<name>A0A9N9K3H2_9GLOM</name>
<dbReference type="Pfam" id="PF00651">
    <property type="entry name" value="BTB"/>
    <property type="match status" value="1"/>
</dbReference>
<feature type="non-terminal residue" evidence="2">
    <location>
        <position position="238"/>
    </location>
</feature>
<dbReference type="InterPro" id="IPR011333">
    <property type="entry name" value="SKP1/BTB/POZ_sf"/>
</dbReference>
<dbReference type="InterPro" id="IPR051481">
    <property type="entry name" value="BTB-POZ/Galectin-3-binding"/>
</dbReference>
<dbReference type="OrthoDB" id="2323962at2759"/>
<sequence length="238" mass="28489">MDSTLTPRDEIIADYTKLFNERDNNADVEITISGTENKILAHSLILETRSNYFKQSLSEKWAKKNNEGKFILIFSDIEHDTMVIILKYLYYAEIYDHEDFYVLSNVLVASDKFNMETLSNCVQETIAKKILVFIKKNLFDLFEFIMKYQMFTTIDKQFMREIAKNPYLLFNSKDFARLEEEMLQKILLCNELMISEFKICEYLIKWSNVENNETKLKSLSKLIRFHQMKKDEFFDLWK</sequence>
<dbReference type="SMART" id="SM00225">
    <property type="entry name" value="BTB"/>
    <property type="match status" value="1"/>
</dbReference>
<dbReference type="AlphaFoldDB" id="A0A9N9K3H2"/>
<dbReference type="Gene3D" id="3.30.710.10">
    <property type="entry name" value="Potassium Channel Kv1.1, Chain A"/>
    <property type="match status" value="1"/>
</dbReference>
<organism evidence="2 3">
    <name type="scientific">Racocetra fulgida</name>
    <dbReference type="NCBI Taxonomy" id="60492"/>
    <lineage>
        <taxon>Eukaryota</taxon>
        <taxon>Fungi</taxon>
        <taxon>Fungi incertae sedis</taxon>
        <taxon>Mucoromycota</taxon>
        <taxon>Glomeromycotina</taxon>
        <taxon>Glomeromycetes</taxon>
        <taxon>Diversisporales</taxon>
        <taxon>Gigasporaceae</taxon>
        <taxon>Racocetra</taxon>
    </lineage>
</organism>
<dbReference type="Proteomes" id="UP000789396">
    <property type="component" value="Unassembled WGS sequence"/>
</dbReference>
<dbReference type="Gene3D" id="1.25.40.420">
    <property type="match status" value="1"/>
</dbReference>
<proteinExistence type="predicted"/>
<dbReference type="PANTHER" id="PTHR24410:SF23">
    <property type="entry name" value="BTB DOMAIN-CONTAINING PROTEIN-RELATED"/>
    <property type="match status" value="1"/>
</dbReference>
<protein>
    <submittedName>
        <fullName evidence="2">3114_t:CDS:1</fullName>
    </submittedName>
</protein>
<dbReference type="SUPFAM" id="SSF54695">
    <property type="entry name" value="POZ domain"/>
    <property type="match status" value="1"/>
</dbReference>
<dbReference type="InterPro" id="IPR000210">
    <property type="entry name" value="BTB/POZ_dom"/>
</dbReference>
<comment type="caution">
    <text evidence="2">The sequence shown here is derived from an EMBL/GenBank/DDBJ whole genome shotgun (WGS) entry which is preliminary data.</text>
</comment>
<evidence type="ECO:0000313" key="3">
    <source>
        <dbReference type="Proteomes" id="UP000789396"/>
    </source>
</evidence>
<evidence type="ECO:0000259" key="1">
    <source>
        <dbReference type="PROSITE" id="PS50097"/>
    </source>
</evidence>
<dbReference type="Pfam" id="PF07707">
    <property type="entry name" value="BACK"/>
    <property type="match status" value="1"/>
</dbReference>
<evidence type="ECO:0000313" key="2">
    <source>
        <dbReference type="EMBL" id="CAG8806059.1"/>
    </source>
</evidence>
<dbReference type="CDD" id="cd18186">
    <property type="entry name" value="BTB_POZ_ZBTB_KLHL-like"/>
    <property type="match status" value="1"/>
</dbReference>
<dbReference type="PANTHER" id="PTHR24410">
    <property type="entry name" value="HL07962P-RELATED"/>
    <property type="match status" value="1"/>
</dbReference>
<dbReference type="EMBL" id="CAJVPZ010078269">
    <property type="protein sequence ID" value="CAG8806059.1"/>
    <property type="molecule type" value="Genomic_DNA"/>
</dbReference>
<accession>A0A9N9K3H2</accession>
<dbReference type="InterPro" id="IPR011705">
    <property type="entry name" value="BACK"/>
</dbReference>
<gene>
    <name evidence="2" type="ORF">RFULGI_LOCUS18237</name>
</gene>
<feature type="domain" description="BTB" evidence="1">
    <location>
        <begin position="26"/>
        <end position="98"/>
    </location>
</feature>
<dbReference type="PROSITE" id="PS50097">
    <property type="entry name" value="BTB"/>
    <property type="match status" value="1"/>
</dbReference>
<reference evidence="2" key="1">
    <citation type="submission" date="2021-06" db="EMBL/GenBank/DDBJ databases">
        <authorList>
            <person name="Kallberg Y."/>
            <person name="Tangrot J."/>
            <person name="Rosling A."/>
        </authorList>
    </citation>
    <scope>NUCLEOTIDE SEQUENCE</scope>
    <source>
        <strain evidence="2">IN212</strain>
    </source>
</reference>